<sequence length="302" mass="33157">MSSHKYLDFLKKLYAHWSEDRIAIFAAALAYYTAFALAPFLIICTSVVGLAFGQDAAQGQVLEQIQAMVGKESADLIQTMIISASKPSSGITAQVISIILLILATSGVFSQIQMGLNNIWGVEPKPGRGIWGIIKDRFLSFTIVLGVAFLLLVSLLLSVVITMMSSYLSRLLPGGELIAWSLNFAISLAVITILFAMIFKILPDIELTLRDVIWGAFWTAVLFTIGKTLLGFYLGQSHVANAFGPAGSLIVILIWVYYSSQILFIGAELTKMYVTRHGRKVKPDVDAYVKNDKQPLIDDNNQ</sequence>
<protein>
    <submittedName>
        <fullName evidence="7">Ribonuclease BN</fullName>
    </submittedName>
</protein>
<keyword evidence="5 6" id="KW-0472">Membrane</keyword>
<name>A0A378HXJ5_9GAMM</name>
<organism evidence="7 8">
    <name type="scientific">Legionella beliardensis</name>
    <dbReference type="NCBI Taxonomy" id="91822"/>
    <lineage>
        <taxon>Bacteria</taxon>
        <taxon>Pseudomonadati</taxon>
        <taxon>Pseudomonadota</taxon>
        <taxon>Gammaproteobacteria</taxon>
        <taxon>Legionellales</taxon>
        <taxon>Legionellaceae</taxon>
        <taxon>Legionella</taxon>
    </lineage>
</organism>
<accession>A0A378HXJ5</accession>
<keyword evidence="8" id="KW-1185">Reference proteome</keyword>
<evidence type="ECO:0000256" key="1">
    <source>
        <dbReference type="ARBA" id="ARBA00004651"/>
    </source>
</evidence>
<evidence type="ECO:0000256" key="2">
    <source>
        <dbReference type="ARBA" id="ARBA00022475"/>
    </source>
</evidence>
<dbReference type="RefSeq" id="WP_115301426.1">
    <property type="nucleotide sequence ID" value="NZ_CAAAHO010000003.1"/>
</dbReference>
<feature type="transmembrane region" description="Helical" evidence="6">
    <location>
        <begin position="177"/>
        <end position="199"/>
    </location>
</feature>
<feature type="transmembrane region" description="Helical" evidence="6">
    <location>
        <begin position="91"/>
        <end position="109"/>
    </location>
</feature>
<evidence type="ECO:0000313" key="7">
    <source>
        <dbReference type="EMBL" id="STX27627.1"/>
    </source>
</evidence>
<keyword evidence="4 6" id="KW-1133">Transmembrane helix</keyword>
<comment type="subcellular location">
    <subcellularLocation>
        <location evidence="1">Cell membrane</location>
        <topology evidence="1">Multi-pass membrane protein</topology>
    </subcellularLocation>
</comment>
<dbReference type="PANTHER" id="PTHR30213:SF1">
    <property type="entry name" value="INNER MEMBRANE PROTEIN YHJD"/>
    <property type="match status" value="1"/>
</dbReference>
<dbReference type="GO" id="GO:0005886">
    <property type="term" value="C:plasma membrane"/>
    <property type="evidence" value="ECO:0007669"/>
    <property type="project" value="UniProtKB-SubCell"/>
</dbReference>
<dbReference type="AlphaFoldDB" id="A0A378HXJ5"/>
<dbReference type="Pfam" id="PF03631">
    <property type="entry name" value="Virul_fac_BrkB"/>
    <property type="match status" value="1"/>
</dbReference>
<dbReference type="OrthoDB" id="9797028at2"/>
<dbReference type="InterPro" id="IPR017039">
    <property type="entry name" value="Virul_fac_BrkB"/>
</dbReference>
<dbReference type="PANTHER" id="PTHR30213">
    <property type="entry name" value="INNER MEMBRANE PROTEIN YHJD"/>
    <property type="match status" value="1"/>
</dbReference>
<evidence type="ECO:0000256" key="3">
    <source>
        <dbReference type="ARBA" id="ARBA00022692"/>
    </source>
</evidence>
<gene>
    <name evidence="7" type="primary">yihY_1</name>
    <name evidence="7" type="ORF">NCTC13315_00133</name>
</gene>
<evidence type="ECO:0000256" key="6">
    <source>
        <dbReference type="SAM" id="Phobius"/>
    </source>
</evidence>
<dbReference type="NCBIfam" id="TIGR00765">
    <property type="entry name" value="yihY_not_rbn"/>
    <property type="match status" value="1"/>
</dbReference>
<keyword evidence="2" id="KW-1003">Cell membrane</keyword>
<dbReference type="Proteomes" id="UP000254968">
    <property type="component" value="Unassembled WGS sequence"/>
</dbReference>
<feature type="transmembrane region" description="Helical" evidence="6">
    <location>
        <begin position="138"/>
        <end position="165"/>
    </location>
</feature>
<dbReference type="PIRSF" id="PIRSF035875">
    <property type="entry name" value="RNase_BN"/>
    <property type="match status" value="1"/>
</dbReference>
<evidence type="ECO:0000256" key="5">
    <source>
        <dbReference type="ARBA" id="ARBA00023136"/>
    </source>
</evidence>
<keyword evidence="3 6" id="KW-0812">Transmembrane</keyword>
<feature type="transmembrane region" description="Helical" evidence="6">
    <location>
        <begin position="246"/>
        <end position="270"/>
    </location>
</feature>
<feature type="transmembrane region" description="Helical" evidence="6">
    <location>
        <begin position="211"/>
        <end position="234"/>
    </location>
</feature>
<dbReference type="EMBL" id="UGNV01000001">
    <property type="protein sequence ID" value="STX27627.1"/>
    <property type="molecule type" value="Genomic_DNA"/>
</dbReference>
<reference evidence="7 8" key="1">
    <citation type="submission" date="2018-06" db="EMBL/GenBank/DDBJ databases">
        <authorList>
            <consortium name="Pathogen Informatics"/>
            <person name="Doyle S."/>
        </authorList>
    </citation>
    <scope>NUCLEOTIDE SEQUENCE [LARGE SCALE GENOMIC DNA]</scope>
    <source>
        <strain evidence="7 8">NCTC13315</strain>
    </source>
</reference>
<proteinExistence type="predicted"/>
<feature type="transmembrane region" description="Helical" evidence="6">
    <location>
        <begin position="21"/>
        <end position="52"/>
    </location>
</feature>
<evidence type="ECO:0000256" key="4">
    <source>
        <dbReference type="ARBA" id="ARBA00022989"/>
    </source>
</evidence>
<evidence type="ECO:0000313" key="8">
    <source>
        <dbReference type="Proteomes" id="UP000254968"/>
    </source>
</evidence>